<evidence type="ECO:0000256" key="1">
    <source>
        <dbReference type="SAM" id="MobiDB-lite"/>
    </source>
</evidence>
<name>A0A3M2INN3_9CELL</name>
<evidence type="ECO:0008006" key="5">
    <source>
        <dbReference type="Google" id="ProtNLM"/>
    </source>
</evidence>
<dbReference type="SUPFAM" id="SSF69318">
    <property type="entry name" value="Integrin alpha N-terminal domain"/>
    <property type="match status" value="1"/>
</dbReference>
<dbReference type="RefSeq" id="WP_122151155.1">
    <property type="nucleotide sequence ID" value="NZ_RFFI01000159.1"/>
</dbReference>
<dbReference type="Proteomes" id="UP000269289">
    <property type="component" value="Unassembled WGS sequence"/>
</dbReference>
<feature type="signal peptide" evidence="2">
    <location>
        <begin position="1"/>
        <end position="25"/>
    </location>
</feature>
<feature type="chain" id="PRO_5038392956" description="VCBS repeat-containing protein" evidence="2">
    <location>
        <begin position="26"/>
        <end position="258"/>
    </location>
</feature>
<dbReference type="EMBL" id="RFFI01000159">
    <property type="protein sequence ID" value="RMI03647.1"/>
    <property type="molecule type" value="Genomic_DNA"/>
</dbReference>
<dbReference type="OrthoDB" id="4711865at2"/>
<reference evidence="3 4" key="1">
    <citation type="submission" date="2018-10" db="EMBL/GenBank/DDBJ databases">
        <title>Isolation, diversity and antifungal activity of actinobacteria from wheat.</title>
        <authorList>
            <person name="Han C."/>
        </authorList>
    </citation>
    <scope>NUCLEOTIDE SEQUENCE [LARGE SCALE GENOMIC DNA]</scope>
    <source>
        <strain evidence="3 4">NEAU-YY56</strain>
    </source>
</reference>
<proteinExistence type="predicted"/>
<feature type="compositionally biased region" description="Low complexity" evidence="1">
    <location>
        <begin position="34"/>
        <end position="73"/>
    </location>
</feature>
<protein>
    <recommendedName>
        <fullName evidence="5">VCBS repeat-containing protein</fullName>
    </recommendedName>
</protein>
<feature type="region of interest" description="Disordered" evidence="1">
    <location>
        <begin position="29"/>
        <end position="73"/>
    </location>
</feature>
<dbReference type="AlphaFoldDB" id="A0A3M2INN3"/>
<gene>
    <name evidence="3" type="ORF">EBM89_18860</name>
</gene>
<evidence type="ECO:0000313" key="3">
    <source>
        <dbReference type="EMBL" id="RMI03647.1"/>
    </source>
</evidence>
<organism evidence="3 4">
    <name type="scientific">Cellulomonas triticagri</name>
    <dbReference type="NCBI Taxonomy" id="2483352"/>
    <lineage>
        <taxon>Bacteria</taxon>
        <taxon>Bacillati</taxon>
        <taxon>Actinomycetota</taxon>
        <taxon>Actinomycetes</taxon>
        <taxon>Micrococcales</taxon>
        <taxon>Cellulomonadaceae</taxon>
        <taxon>Cellulomonas</taxon>
    </lineage>
</organism>
<keyword evidence="2" id="KW-0732">Signal</keyword>
<keyword evidence="4" id="KW-1185">Reference proteome</keyword>
<dbReference type="PROSITE" id="PS51257">
    <property type="entry name" value="PROKAR_LIPOPROTEIN"/>
    <property type="match status" value="1"/>
</dbReference>
<evidence type="ECO:0000313" key="4">
    <source>
        <dbReference type="Proteomes" id="UP000269289"/>
    </source>
</evidence>
<accession>A0A3M2INN3</accession>
<sequence length="258" mass="24911">MSTRRSPQSLSVLGAGALGAALLLAGCSGGSGGDDTAAPAQPTAAPPASSAPAATPEPTTPAPAGCTGTGDAAPADAATVSTIDLDGDGSPDTLWIASDGSTRTLGVTTAAGATFTSPIDLAGPAGASAFALHPDPAGPTMVLLSDNRVADLLLVEDCALVPATDAAGTPWQFDQGFAGQGTGVGCLDLDGDGTQDLVGLNLVDDTVTRTVIDVDGTVASAGASDSVDVAGDATAQETARQITCGTRTLQSDGVHEPA</sequence>
<dbReference type="InterPro" id="IPR028994">
    <property type="entry name" value="Integrin_alpha_N"/>
</dbReference>
<evidence type="ECO:0000256" key="2">
    <source>
        <dbReference type="SAM" id="SignalP"/>
    </source>
</evidence>
<comment type="caution">
    <text evidence="3">The sequence shown here is derived from an EMBL/GenBank/DDBJ whole genome shotgun (WGS) entry which is preliminary data.</text>
</comment>